<evidence type="ECO:0000313" key="3">
    <source>
        <dbReference type="Proteomes" id="UP001519272"/>
    </source>
</evidence>
<keyword evidence="1" id="KW-1133">Transmembrane helix</keyword>
<evidence type="ECO:0008006" key="4">
    <source>
        <dbReference type="Google" id="ProtNLM"/>
    </source>
</evidence>
<dbReference type="RefSeq" id="WP_210091222.1">
    <property type="nucleotide sequence ID" value="NZ_JAGGKG010000030.1"/>
</dbReference>
<name>A0ABS4FYK1_9BACL</name>
<proteinExistence type="predicted"/>
<accession>A0ABS4FYK1</accession>
<feature type="transmembrane region" description="Helical" evidence="1">
    <location>
        <begin position="142"/>
        <end position="163"/>
    </location>
</feature>
<evidence type="ECO:0000313" key="2">
    <source>
        <dbReference type="EMBL" id="MBP1907651.1"/>
    </source>
</evidence>
<keyword evidence="3" id="KW-1185">Reference proteome</keyword>
<dbReference type="Proteomes" id="UP001519272">
    <property type="component" value="Unassembled WGS sequence"/>
</dbReference>
<reference evidence="2 3" key="1">
    <citation type="submission" date="2021-03" db="EMBL/GenBank/DDBJ databases">
        <title>Genomic Encyclopedia of Type Strains, Phase IV (KMG-IV): sequencing the most valuable type-strain genomes for metagenomic binning, comparative biology and taxonomic classification.</title>
        <authorList>
            <person name="Goeker M."/>
        </authorList>
    </citation>
    <scope>NUCLEOTIDE SEQUENCE [LARGE SCALE GENOMIC DNA]</scope>
    <source>
        <strain evidence="2 3">DSM 14349</strain>
    </source>
</reference>
<evidence type="ECO:0000256" key="1">
    <source>
        <dbReference type="SAM" id="Phobius"/>
    </source>
</evidence>
<comment type="caution">
    <text evidence="2">The sequence shown here is derived from an EMBL/GenBank/DDBJ whole genome shotgun (WGS) entry which is preliminary data.</text>
</comment>
<keyword evidence="1" id="KW-0812">Transmembrane</keyword>
<gene>
    <name evidence="2" type="ORF">J2Z32_004331</name>
</gene>
<sequence length="169" mass="19563">MKTSAIIDYSFLSIARRIKNASSQQIAELAEKNVLDSTYTITETFNILTREIKLELIDLIQDISKVKINIRYIPHLRVKVNDFIQNQYNDHKQYLTKMNIYNKYSTTSINDFIHDEIEDAKSSVELQVIILEKKLNDQRKQIFWDISKMVLSAIIGGLIGAYLKSLFGA</sequence>
<keyword evidence="1" id="KW-0472">Membrane</keyword>
<dbReference type="EMBL" id="JAGGKG010000030">
    <property type="protein sequence ID" value="MBP1907651.1"/>
    <property type="molecule type" value="Genomic_DNA"/>
</dbReference>
<protein>
    <recommendedName>
        <fullName evidence="4">DUF445 domain-containing protein</fullName>
    </recommendedName>
</protein>
<organism evidence="2 3">
    <name type="scientific">Paenibacillus turicensis</name>
    <dbReference type="NCBI Taxonomy" id="160487"/>
    <lineage>
        <taxon>Bacteria</taxon>
        <taxon>Bacillati</taxon>
        <taxon>Bacillota</taxon>
        <taxon>Bacilli</taxon>
        <taxon>Bacillales</taxon>
        <taxon>Paenibacillaceae</taxon>
        <taxon>Paenibacillus</taxon>
    </lineage>
</organism>